<organism evidence="1">
    <name type="scientific">hydrocarbon metagenome</name>
    <dbReference type="NCBI Taxonomy" id="938273"/>
    <lineage>
        <taxon>unclassified sequences</taxon>
        <taxon>metagenomes</taxon>
        <taxon>ecological metagenomes</taxon>
    </lineage>
</organism>
<dbReference type="Pfam" id="PF20551">
    <property type="entry name" value="DUF6765"/>
    <property type="match status" value="1"/>
</dbReference>
<reference evidence="1" key="1">
    <citation type="journal article" date="2015" name="Proc. Natl. Acad. Sci. U.S.A.">
        <title>Networks of energetic and metabolic interactions define dynamics in microbial communities.</title>
        <authorList>
            <person name="Embree M."/>
            <person name="Liu J.K."/>
            <person name="Al-Bassam M.M."/>
            <person name="Zengler K."/>
        </authorList>
    </citation>
    <scope>NUCLEOTIDE SEQUENCE</scope>
</reference>
<evidence type="ECO:0000313" key="1">
    <source>
        <dbReference type="EMBL" id="KUG29634.1"/>
    </source>
</evidence>
<dbReference type="InterPro" id="IPR046653">
    <property type="entry name" value="DUF6765"/>
</dbReference>
<dbReference type="EMBL" id="LNQE01000058">
    <property type="protein sequence ID" value="KUG29634.1"/>
    <property type="molecule type" value="Genomic_DNA"/>
</dbReference>
<accession>A0A0W8G9E6</accession>
<gene>
    <name evidence="1" type="ORF">ASZ90_000471</name>
</gene>
<protein>
    <submittedName>
        <fullName evidence="1">Uncharacterized protein</fullName>
    </submittedName>
</protein>
<comment type="caution">
    <text evidence="1">The sequence shown here is derived from an EMBL/GenBank/DDBJ whole genome shotgun (WGS) entry which is preliminary data.</text>
</comment>
<sequence>MDIEFHYHMTYLITAMAGFRPDEATIIAYSCQYTDDNIHTLVIDEKNAELRYENYYSQTYDITKAKDELLRVYCLFHFMPGDPQSPSAYRTDGLMHWLNTTPGSQNAEDMLDMALATGNLYRIGIACHTFADTYAHQNFIGYKNTFNSLKDPFSLLKPNIGHAEALHAPDLPGNVWEDRRLLSPIVVNKSRFLDAARALFLRLAAHRSPETPTQALADAAEALCLDLGVAIGGRDPGNKNAASRMGRYMALAHKERYGDKPLPDYDPKAWFTEAVRSDTRGLPDDWFTWTPTLFSDAYHWKNPQDYQQSHWYLFQEAIKEHQHDMSAMLRGRNLKGLSLPGW</sequence>
<dbReference type="AlphaFoldDB" id="A0A0W8G9E6"/>
<name>A0A0W8G9E6_9ZZZZ</name>
<proteinExistence type="predicted"/>